<protein>
    <recommendedName>
        <fullName evidence="7">Disease resistance N-terminal domain-containing protein</fullName>
    </recommendedName>
</protein>
<evidence type="ECO:0000256" key="5">
    <source>
        <dbReference type="ARBA" id="ARBA00022821"/>
    </source>
</evidence>
<feature type="compositionally biased region" description="Basic and acidic residues" evidence="6">
    <location>
        <begin position="213"/>
        <end position="224"/>
    </location>
</feature>
<evidence type="ECO:0000256" key="1">
    <source>
        <dbReference type="ARBA" id="ARBA00008894"/>
    </source>
</evidence>
<keyword evidence="5" id="KW-0611">Plant defense</keyword>
<dbReference type="EMBL" id="LR862147">
    <property type="protein sequence ID" value="CAD1828982.1"/>
    <property type="molecule type" value="Genomic_DNA"/>
</dbReference>
<keyword evidence="3" id="KW-0677">Repeat</keyword>
<accession>A0A6V7PDP9</accession>
<keyword evidence="4" id="KW-0547">Nucleotide-binding</keyword>
<dbReference type="GO" id="GO:0006952">
    <property type="term" value="P:defense response"/>
    <property type="evidence" value="ECO:0007669"/>
    <property type="project" value="UniProtKB-KW"/>
</dbReference>
<sequence length="224" mass="25763">MDLIRGGIGLLSRLSSIGLSEHAAREALSFMGSELALLRGVGDEVDRLRRHTDRIRSLLSDAEDRRYIDDAFVKQWLSGLRALLFDADDPLDLHNTLFLRPDPNPNRKRKRSWLALDRPLCRHRIGAQIAEIHKRLAEIAEGRKNFRLRPGYGRWRAPVGERRHRYQFPSSSSCERANDQRRWQASREGSDCPGADLRLEDGCPRSPHLRRRGDREDDARTIGV</sequence>
<name>A0A6V7PDP9_ANACO</name>
<evidence type="ECO:0000256" key="3">
    <source>
        <dbReference type="ARBA" id="ARBA00022737"/>
    </source>
</evidence>
<dbReference type="AlphaFoldDB" id="A0A6V7PDP9"/>
<proteinExistence type="inferred from homology"/>
<feature type="domain" description="Disease resistance N-terminal" evidence="7">
    <location>
        <begin position="27"/>
        <end position="110"/>
    </location>
</feature>
<dbReference type="GO" id="GO:0000166">
    <property type="term" value="F:nucleotide binding"/>
    <property type="evidence" value="ECO:0007669"/>
    <property type="project" value="UniProtKB-KW"/>
</dbReference>
<dbReference type="Gene3D" id="1.20.5.4130">
    <property type="match status" value="1"/>
</dbReference>
<reference evidence="8" key="1">
    <citation type="submission" date="2020-07" db="EMBL/GenBank/DDBJ databases">
        <authorList>
            <person name="Lin J."/>
        </authorList>
    </citation>
    <scope>NUCLEOTIDE SEQUENCE</scope>
</reference>
<evidence type="ECO:0000313" key="8">
    <source>
        <dbReference type="EMBL" id="CAD1828982.1"/>
    </source>
</evidence>
<evidence type="ECO:0000256" key="2">
    <source>
        <dbReference type="ARBA" id="ARBA00022614"/>
    </source>
</evidence>
<comment type="similarity">
    <text evidence="1">Belongs to the disease resistance NB-LRR family.</text>
</comment>
<feature type="region of interest" description="Disordered" evidence="6">
    <location>
        <begin position="177"/>
        <end position="224"/>
    </location>
</feature>
<dbReference type="InterPro" id="IPR041118">
    <property type="entry name" value="Rx_N"/>
</dbReference>
<evidence type="ECO:0000259" key="7">
    <source>
        <dbReference type="Pfam" id="PF18052"/>
    </source>
</evidence>
<keyword evidence="2" id="KW-0433">Leucine-rich repeat</keyword>
<evidence type="ECO:0000256" key="4">
    <source>
        <dbReference type="ARBA" id="ARBA00022741"/>
    </source>
</evidence>
<organism evidence="8">
    <name type="scientific">Ananas comosus var. bracteatus</name>
    <name type="common">red pineapple</name>
    <dbReference type="NCBI Taxonomy" id="296719"/>
    <lineage>
        <taxon>Eukaryota</taxon>
        <taxon>Viridiplantae</taxon>
        <taxon>Streptophyta</taxon>
        <taxon>Embryophyta</taxon>
        <taxon>Tracheophyta</taxon>
        <taxon>Spermatophyta</taxon>
        <taxon>Magnoliopsida</taxon>
        <taxon>Liliopsida</taxon>
        <taxon>Poales</taxon>
        <taxon>Bromeliaceae</taxon>
        <taxon>Bromelioideae</taxon>
        <taxon>Ananas</taxon>
    </lineage>
</organism>
<evidence type="ECO:0000256" key="6">
    <source>
        <dbReference type="SAM" id="MobiDB-lite"/>
    </source>
</evidence>
<dbReference type="Pfam" id="PF18052">
    <property type="entry name" value="Rx_N"/>
    <property type="match status" value="1"/>
</dbReference>
<gene>
    <name evidence="8" type="ORF">CB5_LOCUS12193</name>
</gene>